<proteinExistence type="predicted"/>
<keyword evidence="2" id="KW-1185">Reference proteome</keyword>
<reference evidence="1 2" key="1">
    <citation type="journal article" date="2018" name="Mol. Plant">
        <title>The genome of Artemisia annua provides insight into the evolution of Asteraceae family and artemisinin biosynthesis.</title>
        <authorList>
            <person name="Shen Q."/>
            <person name="Zhang L."/>
            <person name="Liao Z."/>
            <person name="Wang S."/>
            <person name="Yan T."/>
            <person name="Shi P."/>
            <person name="Liu M."/>
            <person name="Fu X."/>
            <person name="Pan Q."/>
            <person name="Wang Y."/>
            <person name="Lv Z."/>
            <person name="Lu X."/>
            <person name="Zhang F."/>
            <person name="Jiang W."/>
            <person name="Ma Y."/>
            <person name="Chen M."/>
            <person name="Hao X."/>
            <person name="Li L."/>
            <person name="Tang Y."/>
            <person name="Lv G."/>
            <person name="Zhou Y."/>
            <person name="Sun X."/>
            <person name="Brodelius P.E."/>
            <person name="Rose J.K.C."/>
            <person name="Tang K."/>
        </authorList>
    </citation>
    <scope>NUCLEOTIDE SEQUENCE [LARGE SCALE GENOMIC DNA]</scope>
    <source>
        <strain evidence="2">cv. Huhao1</strain>
        <tissue evidence="1">Leaf</tissue>
    </source>
</reference>
<dbReference type="Proteomes" id="UP000245207">
    <property type="component" value="Unassembled WGS sequence"/>
</dbReference>
<evidence type="ECO:0000313" key="2">
    <source>
        <dbReference type="Proteomes" id="UP000245207"/>
    </source>
</evidence>
<name>A0A2U1N9U6_ARTAN</name>
<dbReference type="AlphaFoldDB" id="A0A2U1N9U6"/>
<dbReference type="EMBL" id="PKPP01003275">
    <property type="protein sequence ID" value="PWA70271.1"/>
    <property type="molecule type" value="Genomic_DNA"/>
</dbReference>
<gene>
    <name evidence="1" type="ORF">CTI12_AA291190</name>
</gene>
<comment type="caution">
    <text evidence="1">The sequence shown here is derived from an EMBL/GenBank/DDBJ whole genome shotgun (WGS) entry which is preliminary data.</text>
</comment>
<accession>A0A2U1N9U6</accession>
<organism evidence="1 2">
    <name type="scientific">Artemisia annua</name>
    <name type="common">Sweet wormwood</name>
    <dbReference type="NCBI Taxonomy" id="35608"/>
    <lineage>
        <taxon>Eukaryota</taxon>
        <taxon>Viridiplantae</taxon>
        <taxon>Streptophyta</taxon>
        <taxon>Embryophyta</taxon>
        <taxon>Tracheophyta</taxon>
        <taxon>Spermatophyta</taxon>
        <taxon>Magnoliopsida</taxon>
        <taxon>eudicotyledons</taxon>
        <taxon>Gunneridae</taxon>
        <taxon>Pentapetalae</taxon>
        <taxon>asterids</taxon>
        <taxon>campanulids</taxon>
        <taxon>Asterales</taxon>
        <taxon>Asteraceae</taxon>
        <taxon>Asteroideae</taxon>
        <taxon>Anthemideae</taxon>
        <taxon>Artemisiinae</taxon>
        <taxon>Artemisia</taxon>
    </lineage>
</organism>
<sequence length="122" mass="14271">MNNHTMNGHVSITARLARLANSDDRGRQFFLFFERFRFIYLTDQRDDRRRITRERAFLQQLQSFVRELEGVQDSVLISRTLALLRALVAVQEQRIRAYGRSVIDAGRVAGLLMDYLGDVMHL</sequence>
<protein>
    <submittedName>
        <fullName evidence="1">Uncharacterized protein</fullName>
    </submittedName>
</protein>
<evidence type="ECO:0000313" key="1">
    <source>
        <dbReference type="EMBL" id="PWA70271.1"/>
    </source>
</evidence>